<name>A0ACC2SGX4_9FUNG</name>
<accession>A0ACC2SGX4</accession>
<reference evidence="1" key="1">
    <citation type="submission" date="2022-04" db="EMBL/GenBank/DDBJ databases">
        <title>Genome of the entomopathogenic fungus Entomophthora muscae.</title>
        <authorList>
            <person name="Elya C."/>
            <person name="Lovett B.R."/>
            <person name="Lee E."/>
            <person name="Macias A.M."/>
            <person name="Hajek A.E."/>
            <person name="De Bivort B.L."/>
            <person name="Kasson M.T."/>
            <person name="De Fine Licht H.H."/>
            <person name="Stajich J.E."/>
        </authorList>
    </citation>
    <scope>NUCLEOTIDE SEQUENCE</scope>
    <source>
        <strain evidence="1">Berkeley</strain>
    </source>
</reference>
<dbReference type="EMBL" id="QTSX02005063">
    <property type="protein sequence ID" value="KAJ9061499.1"/>
    <property type="molecule type" value="Genomic_DNA"/>
</dbReference>
<gene>
    <name evidence="1" type="ORF">DSO57_1020078</name>
</gene>
<keyword evidence="2" id="KW-1185">Reference proteome</keyword>
<evidence type="ECO:0000313" key="1">
    <source>
        <dbReference type="EMBL" id="KAJ9061499.1"/>
    </source>
</evidence>
<organism evidence="1 2">
    <name type="scientific">Entomophthora muscae</name>
    <dbReference type="NCBI Taxonomy" id="34485"/>
    <lineage>
        <taxon>Eukaryota</taxon>
        <taxon>Fungi</taxon>
        <taxon>Fungi incertae sedis</taxon>
        <taxon>Zoopagomycota</taxon>
        <taxon>Entomophthoromycotina</taxon>
        <taxon>Entomophthoromycetes</taxon>
        <taxon>Entomophthorales</taxon>
        <taxon>Entomophthoraceae</taxon>
        <taxon>Entomophthora</taxon>
    </lineage>
</organism>
<dbReference type="Proteomes" id="UP001165960">
    <property type="component" value="Unassembled WGS sequence"/>
</dbReference>
<comment type="caution">
    <text evidence="1">The sequence shown here is derived from an EMBL/GenBank/DDBJ whole genome shotgun (WGS) entry which is preliminary data.</text>
</comment>
<proteinExistence type="predicted"/>
<protein>
    <submittedName>
        <fullName evidence="1">Uncharacterized protein</fullName>
    </submittedName>
</protein>
<evidence type="ECO:0000313" key="2">
    <source>
        <dbReference type="Proteomes" id="UP001165960"/>
    </source>
</evidence>
<sequence>MDLHLSRLTMKYIYFAFLGLYAATQCPPIKDNCGPVFADPNSGMTMDATLFSEPDCKGESTAIRVDGPFGCTNDVPPYMVRSLLSTGSTKVILHYGRDCVGHVLQEFQGGSGDINVTKACPTSIFIKFHRYGSC</sequence>